<feature type="transmembrane region" description="Helical" evidence="3">
    <location>
        <begin position="6"/>
        <end position="22"/>
    </location>
</feature>
<dbReference type="PANTHER" id="PTHR23416">
    <property type="entry name" value="SIALIC ACID SYNTHASE-RELATED"/>
    <property type="match status" value="1"/>
</dbReference>
<evidence type="ECO:0000256" key="2">
    <source>
        <dbReference type="ARBA" id="ARBA00022679"/>
    </source>
</evidence>
<organism evidence="4 5">
    <name type="scientific">Chryseobacterium daecheongense</name>
    <dbReference type="NCBI Taxonomy" id="192389"/>
    <lineage>
        <taxon>Bacteria</taxon>
        <taxon>Pseudomonadati</taxon>
        <taxon>Bacteroidota</taxon>
        <taxon>Flavobacteriia</taxon>
        <taxon>Flavobacteriales</taxon>
        <taxon>Weeksellaceae</taxon>
        <taxon>Chryseobacterium group</taxon>
        <taxon>Chryseobacterium</taxon>
    </lineage>
</organism>
<keyword evidence="3" id="KW-1133">Transmembrane helix</keyword>
<dbReference type="InterPro" id="IPR051159">
    <property type="entry name" value="Hexapeptide_acetyltransf"/>
</dbReference>
<evidence type="ECO:0000313" key="5">
    <source>
        <dbReference type="Proteomes" id="UP000269375"/>
    </source>
</evidence>
<dbReference type="Gene3D" id="2.160.10.10">
    <property type="entry name" value="Hexapeptide repeat proteins"/>
    <property type="match status" value="1"/>
</dbReference>
<proteinExistence type="inferred from homology"/>
<reference evidence="5" key="1">
    <citation type="submission" date="2018-11" db="EMBL/GenBank/DDBJ databases">
        <title>Proposal to divide the Flavobacteriaceae and reorganize its genera based on Amino Acid Identity values calculated from whole genome sequences.</title>
        <authorList>
            <person name="Nicholson A.C."/>
            <person name="Gulvik C.A."/>
            <person name="Whitney A.M."/>
            <person name="Humrighouse B.W."/>
            <person name="Bell M."/>
            <person name="Holmes B."/>
            <person name="Steigerwalt A."/>
            <person name="Villarma A."/>
            <person name="Sheth M."/>
            <person name="Batra D."/>
            <person name="Pryor J."/>
            <person name="Bernardet J.-F."/>
            <person name="Hugo C."/>
            <person name="Kampfer P."/>
            <person name="Newman J."/>
            <person name="Mcquiston J.R."/>
        </authorList>
    </citation>
    <scope>NUCLEOTIDE SEQUENCE [LARGE SCALE GENOMIC DNA]</scope>
    <source>
        <strain evidence="5">DSM 15235</strain>
    </source>
</reference>
<gene>
    <name evidence="4" type="ORF">EGI05_06555</name>
</gene>
<dbReference type="PANTHER" id="PTHR23416:SF23">
    <property type="entry name" value="ACETYLTRANSFERASE C18B11.09C-RELATED"/>
    <property type="match status" value="1"/>
</dbReference>
<evidence type="ECO:0000256" key="1">
    <source>
        <dbReference type="ARBA" id="ARBA00007274"/>
    </source>
</evidence>
<name>A0A3N0W8W5_9FLAO</name>
<keyword evidence="3" id="KW-0812">Transmembrane</keyword>
<dbReference type="InterPro" id="IPR011004">
    <property type="entry name" value="Trimer_LpxA-like_sf"/>
</dbReference>
<dbReference type="EMBL" id="RJTX01000001">
    <property type="protein sequence ID" value="ROI00539.1"/>
    <property type="molecule type" value="Genomic_DNA"/>
</dbReference>
<keyword evidence="2 4" id="KW-0808">Transferase</keyword>
<dbReference type="GO" id="GO:0008374">
    <property type="term" value="F:O-acyltransferase activity"/>
    <property type="evidence" value="ECO:0007669"/>
    <property type="project" value="TreeGrafter"/>
</dbReference>
<keyword evidence="3" id="KW-0472">Membrane</keyword>
<dbReference type="SUPFAM" id="SSF51161">
    <property type="entry name" value="Trimeric LpxA-like enzymes"/>
    <property type="match status" value="1"/>
</dbReference>
<dbReference type="GO" id="GO:0005829">
    <property type="term" value="C:cytosol"/>
    <property type="evidence" value="ECO:0007669"/>
    <property type="project" value="TreeGrafter"/>
</dbReference>
<feature type="transmembrane region" description="Helical" evidence="3">
    <location>
        <begin position="34"/>
        <end position="53"/>
    </location>
</feature>
<evidence type="ECO:0000313" key="4">
    <source>
        <dbReference type="EMBL" id="ROI00539.1"/>
    </source>
</evidence>
<comment type="caution">
    <text evidence="4">The sequence shown here is derived from an EMBL/GenBank/DDBJ whole genome shotgun (WGS) entry which is preliminary data.</text>
</comment>
<dbReference type="OrthoDB" id="9812571at2"/>
<comment type="similarity">
    <text evidence="1">Belongs to the transferase hexapeptide repeat family.</text>
</comment>
<protein>
    <submittedName>
        <fullName evidence="4">Transferase</fullName>
    </submittedName>
</protein>
<accession>A0A3N0W8W5</accession>
<sequence length="196" mass="20983">MLINLQKFLICLVLVIGKIVLRKLNVMGNLIKKVFRILAIFIINTFLCTTRFFSLKRFLLNISGIQIGKDTKVVGPIHIGTVAQVVIGEDCWIGSGFKVYGNGIVIIGDKCDFGPDVAFVTGSHEIGTAERRAGAGISFSLSVESGCWIGARVTIVGNTTVGRSSIIGATSLVNKDIASNVIALGSPAKEFKKLEV</sequence>
<dbReference type="Proteomes" id="UP000269375">
    <property type="component" value="Unassembled WGS sequence"/>
</dbReference>
<dbReference type="AlphaFoldDB" id="A0A3N0W8W5"/>
<evidence type="ECO:0000256" key="3">
    <source>
        <dbReference type="SAM" id="Phobius"/>
    </source>
</evidence>